<dbReference type="EMBL" id="KQ971361">
    <property type="protein sequence ID" value="EFA08783.1"/>
    <property type="molecule type" value="Genomic_DNA"/>
</dbReference>
<accession>D6WX28</accession>
<reference evidence="1 2" key="1">
    <citation type="journal article" date="2008" name="Nature">
        <title>The genome of the model beetle and pest Tribolium castaneum.</title>
        <authorList>
            <consortium name="Tribolium Genome Sequencing Consortium"/>
            <person name="Richards S."/>
            <person name="Gibbs R.A."/>
            <person name="Weinstock G.M."/>
            <person name="Brown S.J."/>
            <person name="Denell R."/>
            <person name="Beeman R.W."/>
            <person name="Gibbs R."/>
            <person name="Beeman R.W."/>
            <person name="Brown S.J."/>
            <person name="Bucher G."/>
            <person name="Friedrich M."/>
            <person name="Grimmelikhuijzen C.J."/>
            <person name="Klingler M."/>
            <person name="Lorenzen M."/>
            <person name="Richards S."/>
            <person name="Roth S."/>
            <person name="Schroder R."/>
            <person name="Tautz D."/>
            <person name="Zdobnov E.M."/>
            <person name="Muzny D."/>
            <person name="Gibbs R.A."/>
            <person name="Weinstock G.M."/>
            <person name="Attaway T."/>
            <person name="Bell S."/>
            <person name="Buhay C.J."/>
            <person name="Chandrabose M.N."/>
            <person name="Chavez D."/>
            <person name="Clerk-Blankenburg K.P."/>
            <person name="Cree A."/>
            <person name="Dao M."/>
            <person name="Davis C."/>
            <person name="Chacko J."/>
            <person name="Dinh H."/>
            <person name="Dugan-Rocha S."/>
            <person name="Fowler G."/>
            <person name="Garner T.T."/>
            <person name="Garnes J."/>
            <person name="Gnirke A."/>
            <person name="Hawes A."/>
            <person name="Hernandez J."/>
            <person name="Hines S."/>
            <person name="Holder M."/>
            <person name="Hume J."/>
            <person name="Jhangiani S.N."/>
            <person name="Joshi V."/>
            <person name="Khan Z.M."/>
            <person name="Jackson L."/>
            <person name="Kovar C."/>
            <person name="Kowis A."/>
            <person name="Lee S."/>
            <person name="Lewis L.R."/>
            <person name="Margolis J."/>
            <person name="Morgan M."/>
            <person name="Nazareth L.V."/>
            <person name="Nguyen N."/>
            <person name="Okwuonu G."/>
            <person name="Parker D."/>
            <person name="Richards S."/>
            <person name="Ruiz S.J."/>
            <person name="Santibanez J."/>
            <person name="Savard J."/>
            <person name="Scherer S.E."/>
            <person name="Schneider B."/>
            <person name="Sodergren E."/>
            <person name="Tautz D."/>
            <person name="Vattahil S."/>
            <person name="Villasana D."/>
            <person name="White C.S."/>
            <person name="Wright R."/>
            <person name="Park Y."/>
            <person name="Beeman R.W."/>
            <person name="Lord J."/>
            <person name="Oppert B."/>
            <person name="Lorenzen M."/>
            <person name="Brown S."/>
            <person name="Wang L."/>
            <person name="Savard J."/>
            <person name="Tautz D."/>
            <person name="Richards S."/>
            <person name="Weinstock G."/>
            <person name="Gibbs R.A."/>
            <person name="Liu Y."/>
            <person name="Worley K."/>
            <person name="Weinstock G."/>
            <person name="Elsik C.G."/>
            <person name="Reese J.T."/>
            <person name="Elhaik E."/>
            <person name="Landan G."/>
            <person name="Graur D."/>
            <person name="Arensburger P."/>
            <person name="Atkinson P."/>
            <person name="Beeman R.W."/>
            <person name="Beidler J."/>
            <person name="Brown S.J."/>
            <person name="Demuth J.P."/>
            <person name="Drury D.W."/>
            <person name="Du Y.Z."/>
            <person name="Fujiwara H."/>
            <person name="Lorenzen M."/>
            <person name="Maselli V."/>
            <person name="Osanai M."/>
            <person name="Park Y."/>
            <person name="Robertson H.M."/>
            <person name="Tu Z."/>
            <person name="Wang J.J."/>
            <person name="Wang S."/>
            <person name="Richards S."/>
            <person name="Song H."/>
            <person name="Zhang L."/>
            <person name="Sodergren E."/>
            <person name="Werner D."/>
            <person name="Stanke M."/>
            <person name="Morgenstern B."/>
            <person name="Solovyev V."/>
            <person name="Kosarev P."/>
            <person name="Brown G."/>
            <person name="Chen H.C."/>
            <person name="Ermolaeva O."/>
            <person name="Hlavina W."/>
            <person name="Kapustin Y."/>
            <person name="Kiryutin B."/>
            <person name="Kitts P."/>
            <person name="Maglott D."/>
            <person name="Pruitt K."/>
            <person name="Sapojnikov V."/>
            <person name="Souvorov A."/>
            <person name="Mackey A.J."/>
            <person name="Waterhouse R.M."/>
            <person name="Wyder S."/>
            <person name="Zdobnov E.M."/>
            <person name="Zdobnov E.M."/>
            <person name="Wyder S."/>
            <person name="Kriventseva E.V."/>
            <person name="Kadowaki T."/>
            <person name="Bork P."/>
            <person name="Aranda M."/>
            <person name="Bao R."/>
            <person name="Beermann A."/>
            <person name="Berns N."/>
            <person name="Bolognesi R."/>
            <person name="Bonneton F."/>
            <person name="Bopp D."/>
            <person name="Brown S.J."/>
            <person name="Bucher G."/>
            <person name="Butts T."/>
            <person name="Chaumot A."/>
            <person name="Denell R.E."/>
            <person name="Ferrier D.E."/>
            <person name="Friedrich M."/>
            <person name="Gordon C.M."/>
            <person name="Jindra M."/>
            <person name="Klingler M."/>
            <person name="Lan Q."/>
            <person name="Lattorff H.M."/>
            <person name="Laudet V."/>
            <person name="von Levetsow C."/>
            <person name="Liu Z."/>
            <person name="Lutz R."/>
            <person name="Lynch J.A."/>
            <person name="da Fonseca R.N."/>
            <person name="Posnien N."/>
            <person name="Reuter R."/>
            <person name="Roth S."/>
            <person name="Savard J."/>
            <person name="Schinko J.B."/>
            <person name="Schmitt C."/>
            <person name="Schoppmeier M."/>
            <person name="Schroder R."/>
            <person name="Shippy T.D."/>
            <person name="Simonnet F."/>
            <person name="Marques-Souza H."/>
            <person name="Tautz D."/>
            <person name="Tomoyasu Y."/>
            <person name="Trauner J."/>
            <person name="Van der Zee M."/>
            <person name="Vervoort M."/>
            <person name="Wittkopp N."/>
            <person name="Wimmer E.A."/>
            <person name="Yang X."/>
            <person name="Jones A.K."/>
            <person name="Sattelle D.B."/>
            <person name="Ebert P.R."/>
            <person name="Nelson D."/>
            <person name="Scott J.G."/>
            <person name="Beeman R.W."/>
            <person name="Muthukrishnan S."/>
            <person name="Kramer K.J."/>
            <person name="Arakane Y."/>
            <person name="Beeman R.W."/>
            <person name="Zhu Q."/>
            <person name="Hogenkamp D."/>
            <person name="Dixit R."/>
            <person name="Oppert B."/>
            <person name="Jiang H."/>
            <person name="Zou Z."/>
            <person name="Marshall J."/>
            <person name="Elpidina E."/>
            <person name="Vinokurov K."/>
            <person name="Oppert C."/>
            <person name="Zou Z."/>
            <person name="Evans J."/>
            <person name="Lu Z."/>
            <person name="Zhao P."/>
            <person name="Sumathipala N."/>
            <person name="Altincicek B."/>
            <person name="Vilcinskas A."/>
            <person name="Williams M."/>
            <person name="Hultmark D."/>
            <person name="Hetru C."/>
            <person name="Jiang H."/>
            <person name="Grimmelikhuijzen C.J."/>
            <person name="Hauser F."/>
            <person name="Cazzamali G."/>
            <person name="Williamson M."/>
            <person name="Park Y."/>
            <person name="Li B."/>
            <person name="Tanaka Y."/>
            <person name="Predel R."/>
            <person name="Neupert S."/>
            <person name="Schachtner J."/>
            <person name="Verleyen P."/>
            <person name="Raible F."/>
            <person name="Bork P."/>
            <person name="Friedrich M."/>
            <person name="Walden K.K."/>
            <person name="Robertson H.M."/>
            <person name="Angeli S."/>
            <person name="Foret S."/>
            <person name="Bucher G."/>
            <person name="Schuetz S."/>
            <person name="Maleszka R."/>
            <person name="Wimmer E.A."/>
            <person name="Beeman R.W."/>
            <person name="Lorenzen M."/>
            <person name="Tomoyasu Y."/>
            <person name="Miller S.C."/>
            <person name="Grossmann D."/>
            <person name="Bucher G."/>
        </authorList>
    </citation>
    <scope>NUCLEOTIDE SEQUENCE [LARGE SCALE GENOMIC DNA]</scope>
    <source>
        <strain evidence="1 2">Georgia GA2</strain>
    </source>
</reference>
<evidence type="ECO:0000313" key="2">
    <source>
        <dbReference type="Proteomes" id="UP000007266"/>
    </source>
</evidence>
<gene>
    <name evidence="1" type="primary">GLEAN_06473</name>
    <name evidence="1" type="ORF">TcasGA2_TC006473</name>
</gene>
<reference evidence="1 2" key="2">
    <citation type="journal article" date="2010" name="Nucleic Acids Res.">
        <title>BeetleBase in 2010: revisions to provide comprehensive genomic information for Tribolium castaneum.</title>
        <authorList>
            <person name="Kim H.S."/>
            <person name="Murphy T."/>
            <person name="Xia J."/>
            <person name="Caragea D."/>
            <person name="Park Y."/>
            <person name="Beeman R.W."/>
            <person name="Lorenzen M.D."/>
            <person name="Butcher S."/>
            <person name="Manak J.R."/>
            <person name="Brown S.J."/>
        </authorList>
    </citation>
    <scope>GENOME REANNOTATION</scope>
    <source>
        <strain evidence="1 2">Georgia GA2</strain>
    </source>
</reference>
<evidence type="ECO:0000313" key="1">
    <source>
        <dbReference type="EMBL" id="EFA08783.1"/>
    </source>
</evidence>
<protein>
    <submittedName>
        <fullName evidence="1">Uncharacterized protein</fullName>
    </submittedName>
</protein>
<name>D6WX28_TRICA</name>
<dbReference type="InParanoid" id="D6WX28"/>
<keyword evidence="2" id="KW-1185">Reference proteome</keyword>
<proteinExistence type="predicted"/>
<dbReference type="AlphaFoldDB" id="D6WX28"/>
<dbReference type="Proteomes" id="UP000007266">
    <property type="component" value="Linkage group 8"/>
</dbReference>
<organism evidence="1 2">
    <name type="scientific">Tribolium castaneum</name>
    <name type="common">Red flour beetle</name>
    <dbReference type="NCBI Taxonomy" id="7070"/>
    <lineage>
        <taxon>Eukaryota</taxon>
        <taxon>Metazoa</taxon>
        <taxon>Ecdysozoa</taxon>
        <taxon>Arthropoda</taxon>
        <taxon>Hexapoda</taxon>
        <taxon>Insecta</taxon>
        <taxon>Pterygota</taxon>
        <taxon>Neoptera</taxon>
        <taxon>Endopterygota</taxon>
        <taxon>Coleoptera</taxon>
        <taxon>Polyphaga</taxon>
        <taxon>Cucujiformia</taxon>
        <taxon>Tenebrionidae</taxon>
        <taxon>Tenebrionidae incertae sedis</taxon>
        <taxon>Tribolium</taxon>
    </lineage>
</organism>
<sequence length="195" mass="22385">MSPLSVYRLLWRDSNRCNIICVIDSPRAEFRPERTFVTVKSRAYAPDRFRMPEDGNREAQGDKRSECGIGATALPEDTETCCCRVTAYPCRERAHDTFVRRGGGKTRTLPGSKLGQPTELWTRYLHDLNHIDFLRTVRIKRTVLKASTHQDGQTFQVFRRLAVAFLPKVLSIRNSSSSLHRIDLSIFDHTTRDDS</sequence>
<dbReference type="HOGENOM" id="CLU_1398031_0_0_1"/>